<dbReference type="EMBL" id="UOEJ01000206">
    <property type="protein sequence ID" value="VAW05181.1"/>
    <property type="molecule type" value="Genomic_DNA"/>
</dbReference>
<proteinExistence type="predicted"/>
<name>A0A3B0SFY9_9ZZZZ</name>
<gene>
    <name evidence="1" type="ORF">MNBD_ALPHA01-1334</name>
</gene>
<dbReference type="AlphaFoldDB" id="A0A3B0SFY9"/>
<evidence type="ECO:0000313" key="1">
    <source>
        <dbReference type="EMBL" id="VAW05181.1"/>
    </source>
</evidence>
<protein>
    <submittedName>
        <fullName evidence="1">Uncharacterized protein</fullName>
    </submittedName>
</protein>
<feature type="non-terminal residue" evidence="1">
    <location>
        <position position="1"/>
    </location>
</feature>
<reference evidence="1" key="1">
    <citation type="submission" date="2018-06" db="EMBL/GenBank/DDBJ databases">
        <authorList>
            <person name="Zhirakovskaya E."/>
        </authorList>
    </citation>
    <scope>NUCLEOTIDE SEQUENCE</scope>
</reference>
<organism evidence="1">
    <name type="scientific">hydrothermal vent metagenome</name>
    <dbReference type="NCBI Taxonomy" id="652676"/>
    <lineage>
        <taxon>unclassified sequences</taxon>
        <taxon>metagenomes</taxon>
        <taxon>ecological metagenomes</taxon>
    </lineage>
</organism>
<sequence>PELWAIEDGKLYLFHSGQTRALWYENRAENQKNAHIQWTRLKQQARYKTEME</sequence>
<accession>A0A3B0SFY9</accession>